<dbReference type="InterPro" id="IPR013221">
    <property type="entry name" value="Mur_ligase_cen"/>
</dbReference>
<proteinExistence type="predicted"/>
<name>X0ZS90_9ZZZZ</name>
<dbReference type="EMBL" id="BART01009125">
    <property type="protein sequence ID" value="GAG63308.1"/>
    <property type="molecule type" value="Genomic_DNA"/>
</dbReference>
<dbReference type="NCBIfam" id="TIGR01087">
    <property type="entry name" value="murD"/>
    <property type="match status" value="1"/>
</dbReference>
<dbReference type="PANTHER" id="PTHR43692">
    <property type="entry name" value="UDP-N-ACETYLMURAMOYLALANINE--D-GLUTAMATE LIGASE"/>
    <property type="match status" value="1"/>
</dbReference>
<comment type="caution">
    <text evidence="9">The sequence shown here is derived from an EMBL/GenBank/DDBJ whole genome shotgun (WGS) entry which is preliminary data.</text>
</comment>
<dbReference type="GO" id="GO:0005524">
    <property type="term" value="F:ATP binding"/>
    <property type="evidence" value="ECO:0007669"/>
    <property type="project" value="UniProtKB-KW"/>
</dbReference>
<accession>X0ZS90</accession>
<evidence type="ECO:0000313" key="9">
    <source>
        <dbReference type="EMBL" id="GAG63308.1"/>
    </source>
</evidence>
<dbReference type="InterPro" id="IPR036565">
    <property type="entry name" value="Mur-like_cat_sf"/>
</dbReference>
<feature type="domain" description="Mur ligase C-terminal" evidence="7">
    <location>
        <begin position="126"/>
        <end position="246"/>
    </location>
</feature>
<dbReference type="Pfam" id="PF08245">
    <property type="entry name" value="Mur_ligase_M"/>
    <property type="match status" value="1"/>
</dbReference>
<dbReference type="Pfam" id="PF02875">
    <property type="entry name" value="Mur_ligase_C"/>
    <property type="match status" value="1"/>
</dbReference>
<dbReference type="InterPro" id="IPR004101">
    <property type="entry name" value="Mur_ligase_C"/>
</dbReference>
<dbReference type="PANTHER" id="PTHR43692:SF1">
    <property type="entry name" value="UDP-N-ACETYLMURAMOYLALANINE--D-GLUTAMATE LIGASE"/>
    <property type="match status" value="1"/>
</dbReference>
<dbReference type="GO" id="GO:0005737">
    <property type="term" value="C:cytoplasm"/>
    <property type="evidence" value="ECO:0007669"/>
    <property type="project" value="UniProtKB-SubCell"/>
</dbReference>
<gene>
    <name evidence="9" type="ORF">S01H4_20314</name>
</gene>
<dbReference type="SUPFAM" id="SSF53623">
    <property type="entry name" value="MurD-like peptide ligases, catalytic domain"/>
    <property type="match status" value="1"/>
</dbReference>
<feature type="domain" description="Mur ligase central" evidence="8">
    <location>
        <begin position="1"/>
        <end position="103"/>
    </location>
</feature>
<evidence type="ECO:0000256" key="5">
    <source>
        <dbReference type="ARBA" id="ARBA00022741"/>
    </source>
</evidence>
<dbReference type="InterPro" id="IPR036615">
    <property type="entry name" value="Mur_ligase_C_dom_sf"/>
</dbReference>
<keyword evidence="3" id="KW-0963">Cytoplasm</keyword>
<dbReference type="GO" id="GO:0009252">
    <property type="term" value="P:peptidoglycan biosynthetic process"/>
    <property type="evidence" value="ECO:0007669"/>
    <property type="project" value="UniProtKB-UniPathway"/>
</dbReference>
<comment type="pathway">
    <text evidence="2">Cell wall biogenesis; peptidoglycan biosynthesis.</text>
</comment>
<keyword evidence="6" id="KW-0067">ATP-binding</keyword>
<evidence type="ECO:0000259" key="7">
    <source>
        <dbReference type="Pfam" id="PF02875"/>
    </source>
</evidence>
<evidence type="ECO:0000256" key="2">
    <source>
        <dbReference type="ARBA" id="ARBA00004752"/>
    </source>
</evidence>
<evidence type="ECO:0000256" key="6">
    <source>
        <dbReference type="ARBA" id="ARBA00022840"/>
    </source>
</evidence>
<dbReference type="GO" id="GO:0051301">
    <property type="term" value="P:cell division"/>
    <property type="evidence" value="ECO:0007669"/>
    <property type="project" value="InterPro"/>
</dbReference>
<dbReference type="Gene3D" id="3.90.190.20">
    <property type="entry name" value="Mur ligase, C-terminal domain"/>
    <property type="match status" value="1"/>
</dbReference>
<feature type="non-terminal residue" evidence="9">
    <location>
        <position position="1"/>
    </location>
</feature>
<sequence>DHLDQHTNFSEYATAKKNILRFQKEADFAILNYDQKIVRKTREKTPAQVLFFSQKRDLSKGAFLEDDKVTVSFRGKKFSIINISELKILGKHNIGNVLAAVLVGILYGIKSEKISQTLLRFSGLSHRIEFIEEISGVKFYNDSKATTSESTIAAVKCFKKPVILICGGKEKNTDPSRLAEIIVQRAKYVFLIGETAKKLESLIFKKSKTTEKSILKKVTVSKYLKRAFVDAAKIAKKGDTILLSPAASSFDQFENFEQRGDKFKKLVKGTK</sequence>
<evidence type="ECO:0000256" key="3">
    <source>
        <dbReference type="ARBA" id="ARBA00022490"/>
    </source>
</evidence>
<keyword evidence="5" id="KW-0547">Nucleotide-binding</keyword>
<dbReference type="UniPathway" id="UPA00219"/>
<dbReference type="GO" id="GO:0008764">
    <property type="term" value="F:UDP-N-acetylmuramoylalanine-D-glutamate ligase activity"/>
    <property type="evidence" value="ECO:0007669"/>
    <property type="project" value="UniProtKB-EC"/>
</dbReference>
<dbReference type="GO" id="GO:0008360">
    <property type="term" value="P:regulation of cell shape"/>
    <property type="evidence" value="ECO:0007669"/>
    <property type="project" value="InterPro"/>
</dbReference>
<evidence type="ECO:0000256" key="4">
    <source>
        <dbReference type="ARBA" id="ARBA00022598"/>
    </source>
</evidence>
<dbReference type="InterPro" id="IPR005762">
    <property type="entry name" value="MurD"/>
</dbReference>
<comment type="subcellular location">
    <subcellularLocation>
        <location evidence="1">Cytoplasm</location>
    </subcellularLocation>
</comment>
<protein>
    <submittedName>
        <fullName evidence="9">Uncharacterized protein</fullName>
    </submittedName>
</protein>
<organism evidence="9">
    <name type="scientific">marine sediment metagenome</name>
    <dbReference type="NCBI Taxonomy" id="412755"/>
    <lineage>
        <taxon>unclassified sequences</taxon>
        <taxon>metagenomes</taxon>
        <taxon>ecological metagenomes</taxon>
    </lineage>
</organism>
<dbReference type="SUPFAM" id="SSF53244">
    <property type="entry name" value="MurD-like peptide ligases, peptide-binding domain"/>
    <property type="match status" value="1"/>
</dbReference>
<evidence type="ECO:0000259" key="8">
    <source>
        <dbReference type="Pfam" id="PF08245"/>
    </source>
</evidence>
<keyword evidence="4" id="KW-0436">Ligase</keyword>
<dbReference type="Gene3D" id="3.40.1190.10">
    <property type="entry name" value="Mur-like, catalytic domain"/>
    <property type="match status" value="1"/>
</dbReference>
<reference evidence="9" key="1">
    <citation type="journal article" date="2014" name="Front. Microbiol.">
        <title>High frequency of phylogenetically diverse reductive dehalogenase-homologous genes in deep subseafloor sedimentary metagenomes.</title>
        <authorList>
            <person name="Kawai M."/>
            <person name="Futagami T."/>
            <person name="Toyoda A."/>
            <person name="Takaki Y."/>
            <person name="Nishi S."/>
            <person name="Hori S."/>
            <person name="Arai W."/>
            <person name="Tsubouchi T."/>
            <person name="Morono Y."/>
            <person name="Uchiyama I."/>
            <person name="Ito T."/>
            <person name="Fujiyama A."/>
            <person name="Inagaki F."/>
            <person name="Takami H."/>
        </authorList>
    </citation>
    <scope>NUCLEOTIDE SEQUENCE</scope>
    <source>
        <strain evidence="9">Expedition CK06-06</strain>
    </source>
</reference>
<evidence type="ECO:0000256" key="1">
    <source>
        <dbReference type="ARBA" id="ARBA00004496"/>
    </source>
</evidence>
<dbReference type="AlphaFoldDB" id="X0ZS90"/>